<protein>
    <recommendedName>
        <fullName evidence="5">ADP,ATP carrier protein</fullName>
    </recommendedName>
</protein>
<comment type="caution">
    <text evidence="3">The sequence shown here is derived from an EMBL/GenBank/DDBJ whole genome shotgun (WGS) entry which is preliminary data.</text>
</comment>
<proteinExistence type="predicted"/>
<keyword evidence="2" id="KW-0812">Transmembrane</keyword>
<evidence type="ECO:0000256" key="2">
    <source>
        <dbReference type="SAM" id="Phobius"/>
    </source>
</evidence>
<feature type="region of interest" description="Disordered" evidence="1">
    <location>
        <begin position="1"/>
        <end position="46"/>
    </location>
</feature>
<accession>A0ABN9YFV8</accession>
<evidence type="ECO:0000313" key="3">
    <source>
        <dbReference type="EMBL" id="CAK0911730.1"/>
    </source>
</evidence>
<feature type="compositionally biased region" description="Basic and acidic residues" evidence="1">
    <location>
        <begin position="19"/>
        <end position="30"/>
    </location>
</feature>
<sequence>GGGEEGRRHAKAGGGGAGVRDREVQRRVDEDGGGEGGGQPRVRGSELRKEVIRQGEVVERLGGSLPGEMMTQEQAEERARKLTEELSLESLLQMSNDERWILAKKLGPAFPISLILSYTLYWALNVPFIAYAYYTTVVNGDATMAVVMTSAYAISIPFKPLVYIGAILGTGATSQYVMPVFGKVFNLFKKLPE</sequence>
<dbReference type="Proteomes" id="UP001189429">
    <property type="component" value="Unassembled WGS sequence"/>
</dbReference>
<gene>
    <name evidence="3" type="ORF">PCOR1329_LOCUS85506</name>
</gene>
<dbReference type="EMBL" id="CAUYUJ010022628">
    <property type="protein sequence ID" value="CAK0911730.1"/>
    <property type="molecule type" value="Genomic_DNA"/>
</dbReference>
<evidence type="ECO:0008006" key="5">
    <source>
        <dbReference type="Google" id="ProtNLM"/>
    </source>
</evidence>
<evidence type="ECO:0000313" key="4">
    <source>
        <dbReference type="Proteomes" id="UP001189429"/>
    </source>
</evidence>
<evidence type="ECO:0000256" key="1">
    <source>
        <dbReference type="SAM" id="MobiDB-lite"/>
    </source>
</evidence>
<feature type="transmembrane region" description="Helical" evidence="2">
    <location>
        <begin position="106"/>
        <end position="124"/>
    </location>
</feature>
<keyword evidence="4" id="KW-1185">Reference proteome</keyword>
<organism evidence="3 4">
    <name type="scientific">Prorocentrum cordatum</name>
    <dbReference type="NCBI Taxonomy" id="2364126"/>
    <lineage>
        <taxon>Eukaryota</taxon>
        <taxon>Sar</taxon>
        <taxon>Alveolata</taxon>
        <taxon>Dinophyceae</taxon>
        <taxon>Prorocentrales</taxon>
        <taxon>Prorocentraceae</taxon>
        <taxon>Prorocentrum</taxon>
    </lineage>
</organism>
<name>A0ABN9YFV8_9DINO</name>
<reference evidence="3" key="1">
    <citation type="submission" date="2023-10" db="EMBL/GenBank/DDBJ databases">
        <authorList>
            <person name="Chen Y."/>
            <person name="Shah S."/>
            <person name="Dougan E. K."/>
            <person name="Thang M."/>
            <person name="Chan C."/>
        </authorList>
    </citation>
    <scope>NUCLEOTIDE SEQUENCE [LARGE SCALE GENOMIC DNA]</scope>
</reference>
<keyword evidence="2" id="KW-0472">Membrane</keyword>
<feature type="non-terminal residue" evidence="3">
    <location>
        <position position="1"/>
    </location>
</feature>
<keyword evidence="2" id="KW-1133">Transmembrane helix</keyword>